<name>A0A370K4M9_9GAMM</name>
<comment type="similarity">
    <text evidence="1">Belongs to the bacterial solute-binding protein 3 family.</text>
</comment>
<dbReference type="InterPro" id="IPR051455">
    <property type="entry name" value="Bact_solute-bind_prot3"/>
</dbReference>
<dbReference type="PANTHER" id="PTHR30085:SF6">
    <property type="entry name" value="ABC TRANSPORTER GLUTAMINE-BINDING PROTEIN GLNH"/>
    <property type="match status" value="1"/>
</dbReference>
<protein>
    <submittedName>
        <fullName evidence="6">Amino acid ABC transporter substrate-binding protein</fullName>
    </submittedName>
</protein>
<dbReference type="CDD" id="cd13688">
    <property type="entry name" value="PBP2_GltI_DEBP"/>
    <property type="match status" value="1"/>
</dbReference>
<dbReference type="GO" id="GO:0030288">
    <property type="term" value="C:outer membrane-bounded periplasmic space"/>
    <property type="evidence" value="ECO:0007669"/>
    <property type="project" value="TreeGrafter"/>
</dbReference>
<evidence type="ECO:0000256" key="2">
    <source>
        <dbReference type="ARBA" id="ARBA00022448"/>
    </source>
</evidence>
<sequence length="323" mass="35647">MNLMEKNMPRFSRISSRISSLCGVMLVLLTLCAPALHAQAAETPGATLDRVRTTGKLTLGYYESARPYTFKGSSGEPDGYAIALCRQIAAAVGEELHLPNLAIQFVEVGPDDRFNAVKEGRVDLLCGPSVPTLRNRTDVSFSIPILESGTGVLMRRDGPAALRDLLETGQTASGPIWRGSPMVAVLQRRTFAVVQSSLAEKLVNERRDELRVNSAVSSVPNLETGVQQVVDRRADAFFAERNVLLDLLRNNPAGSNLMVLDRQFDHEPMTFALARDDSDFRLLVDKVLSDLYRSGKIDAIYEKYFGAPDASMKQWFRRTAVPE</sequence>
<feature type="domain" description="Solute-binding protein family 3/N-terminal" evidence="5">
    <location>
        <begin position="56"/>
        <end position="308"/>
    </location>
</feature>
<evidence type="ECO:0000313" key="6">
    <source>
        <dbReference type="EMBL" id="RDI96970.1"/>
    </source>
</evidence>
<dbReference type="OrthoDB" id="9149558at2"/>
<dbReference type="RefSeq" id="WP_114826778.1">
    <property type="nucleotide sequence ID" value="NZ_QQSY01000008.1"/>
</dbReference>
<evidence type="ECO:0000256" key="4">
    <source>
        <dbReference type="SAM" id="SignalP"/>
    </source>
</evidence>
<keyword evidence="3 4" id="KW-0732">Signal</keyword>
<dbReference type="EMBL" id="QQSY01000008">
    <property type="protein sequence ID" value="RDI96970.1"/>
    <property type="molecule type" value="Genomic_DNA"/>
</dbReference>
<organism evidence="6 7">
    <name type="scientific">Dyella solisilvae</name>
    <dbReference type="NCBI Taxonomy" id="1920168"/>
    <lineage>
        <taxon>Bacteria</taxon>
        <taxon>Pseudomonadati</taxon>
        <taxon>Pseudomonadota</taxon>
        <taxon>Gammaproteobacteria</taxon>
        <taxon>Lysobacterales</taxon>
        <taxon>Rhodanobacteraceae</taxon>
        <taxon>Dyella</taxon>
    </lineage>
</organism>
<reference evidence="6 7" key="1">
    <citation type="submission" date="2018-07" db="EMBL/GenBank/DDBJ databases">
        <title>Dyella solisilvae sp. nov., isolated from the pine and broad-leaved mixed forest soil.</title>
        <authorList>
            <person name="Gao Z."/>
            <person name="Qiu L."/>
        </authorList>
    </citation>
    <scope>NUCLEOTIDE SEQUENCE [LARGE SCALE GENOMIC DNA]</scope>
    <source>
        <strain evidence="6 7">DHG54</strain>
    </source>
</reference>
<proteinExistence type="inferred from homology"/>
<dbReference type="PANTHER" id="PTHR30085">
    <property type="entry name" value="AMINO ACID ABC TRANSPORTER PERMEASE"/>
    <property type="match status" value="1"/>
</dbReference>
<accession>A0A370K4M9</accession>
<keyword evidence="7" id="KW-1185">Reference proteome</keyword>
<feature type="chain" id="PRO_5017042150" evidence="4">
    <location>
        <begin position="41"/>
        <end position="323"/>
    </location>
</feature>
<dbReference type="Pfam" id="PF00497">
    <property type="entry name" value="SBP_bac_3"/>
    <property type="match status" value="1"/>
</dbReference>
<dbReference type="GO" id="GO:0005576">
    <property type="term" value="C:extracellular region"/>
    <property type="evidence" value="ECO:0007669"/>
    <property type="project" value="TreeGrafter"/>
</dbReference>
<dbReference type="SUPFAM" id="SSF53850">
    <property type="entry name" value="Periplasmic binding protein-like II"/>
    <property type="match status" value="1"/>
</dbReference>
<gene>
    <name evidence="6" type="ORF">DVT68_18955</name>
</gene>
<dbReference type="AlphaFoldDB" id="A0A370K4M9"/>
<comment type="caution">
    <text evidence="6">The sequence shown here is derived from an EMBL/GenBank/DDBJ whole genome shotgun (WGS) entry which is preliminary data.</text>
</comment>
<keyword evidence="2" id="KW-0813">Transport</keyword>
<evidence type="ECO:0000256" key="3">
    <source>
        <dbReference type="ARBA" id="ARBA00022729"/>
    </source>
</evidence>
<evidence type="ECO:0000256" key="1">
    <source>
        <dbReference type="ARBA" id="ARBA00010333"/>
    </source>
</evidence>
<dbReference type="Gene3D" id="3.40.190.10">
    <property type="entry name" value="Periplasmic binding protein-like II"/>
    <property type="match status" value="2"/>
</dbReference>
<evidence type="ECO:0000259" key="5">
    <source>
        <dbReference type="SMART" id="SM00062"/>
    </source>
</evidence>
<dbReference type="SMART" id="SM00062">
    <property type="entry name" value="PBPb"/>
    <property type="match status" value="1"/>
</dbReference>
<dbReference type="Proteomes" id="UP000254711">
    <property type="component" value="Unassembled WGS sequence"/>
</dbReference>
<evidence type="ECO:0000313" key="7">
    <source>
        <dbReference type="Proteomes" id="UP000254711"/>
    </source>
</evidence>
<dbReference type="InterPro" id="IPR001638">
    <property type="entry name" value="Solute-binding_3/MltF_N"/>
</dbReference>
<dbReference type="GO" id="GO:0006865">
    <property type="term" value="P:amino acid transport"/>
    <property type="evidence" value="ECO:0007669"/>
    <property type="project" value="TreeGrafter"/>
</dbReference>
<feature type="signal peptide" evidence="4">
    <location>
        <begin position="1"/>
        <end position="40"/>
    </location>
</feature>